<feature type="compositionally biased region" description="Low complexity" evidence="1">
    <location>
        <begin position="38"/>
        <end position="56"/>
    </location>
</feature>
<dbReference type="NCBIfam" id="NF033400">
    <property type="entry name" value="thiazolyl_B"/>
    <property type="match status" value="1"/>
</dbReference>
<evidence type="ECO:0000256" key="1">
    <source>
        <dbReference type="SAM" id="MobiDB-lite"/>
    </source>
</evidence>
<evidence type="ECO:0000313" key="3">
    <source>
        <dbReference type="EMBL" id="MFB9347572.1"/>
    </source>
</evidence>
<protein>
    <submittedName>
        <fullName evidence="3">Thiazolylpeptide-type bacteriocin</fullName>
    </submittedName>
</protein>
<sequence length="56" mass="5579">MTAKDIKNDADTAFEGFDADELETLEVADGVALPEMGASSGSIGTSSSSSSTCSAC</sequence>
<keyword evidence="4" id="KW-1185">Reference proteome</keyword>
<evidence type="ECO:0000313" key="4">
    <source>
        <dbReference type="Proteomes" id="UP001589753"/>
    </source>
</evidence>
<proteinExistence type="predicted"/>
<evidence type="ECO:0000313" key="2">
    <source>
        <dbReference type="EMBL" id="MFB9347571.1"/>
    </source>
</evidence>
<dbReference type="RefSeq" id="WP_366483035.1">
    <property type="nucleotide sequence ID" value="NZ_JBHMDI010000015.1"/>
</dbReference>
<accession>A0ABV5L902</accession>
<comment type="caution">
    <text evidence="3">The sequence shown here is derived from an EMBL/GenBank/DDBJ whole genome shotgun (WGS) entry which is preliminary data.</text>
</comment>
<dbReference type="EMBL" id="JBHMDI010000015">
    <property type="protein sequence ID" value="MFB9347572.1"/>
    <property type="molecule type" value="Genomic_DNA"/>
</dbReference>
<dbReference type="InterPro" id="IPR023895">
    <property type="entry name" value="Thiopep_bacteriocin_prcur"/>
</dbReference>
<feature type="region of interest" description="Disordered" evidence="1">
    <location>
        <begin position="33"/>
        <end position="56"/>
    </location>
</feature>
<gene>
    <name evidence="2" type="ORF">ACFFUA_08860</name>
    <name evidence="3" type="ORF">ACFFUA_08865</name>
</gene>
<reference evidence="3 4" key="1">
    <citation type="submission" date="2024-09" db="EMBL/GenBank/DDBJ databases">
        <authorList>
            <person name="Sun Q."/>
            <person name="Mori K."/>
        </authorList>
    </citation>
    <scope>NUCLEOTIDE SEQUENCE [LARGE SCALE GENOMIC DNA]</scope>
    <source>
        <strain evidence="3 4">JCM 9767</strain>
    </source>
</reference>
<dbReference type="Proteomes" id="UP001589753">
    <property type="component" value="Unassembled WGS sequence"/>
</dbReference>
<dbReference type="NCBIfam" id="TIGR03892">
    <property type="entry name" value="thiopep_precurs"/>
    <property type="match status" value="1"/>
</dbReference>
<organism evidence="3 4">
    <name type="scientific">Streptomyces heliomycini</name>
    <dbReference type="NCBI Taxonomy" id="284032"/>
    <lineage>
        <taxon>Bacteria</taxon>
        <taxon>Bacillati</taxon>
        <taxon>Actinomycetota</taxon>
        <taxon>Actinomycetes</taxon>
        <taxon>Kitasatosporales</taxon>
        <taxon>Streptomycetaceae</taxon>
        <taxon>Streptomyces</taxon>
    </lineage>
</organism>
<dbReference type="Pfam" id="PF19409">
    <property type="entry name" value="Thiopep_pre"/>
    <property type="match status" value="1"/>
</dbReference>
<name>A0ABV5L902_9ACTN</name>
<dbReference type="EMBL" id="JBHMDI010000015">
    <property type="protein sequence ID" value="MFB9347571.1"/>
    <property type="molecule type" value="Genomic_DNA"/>
</dbReference>